<evidence type="ECO:0000256" key="1">
    <source>
        <dbReference type="ARBA" id="ARBA00023015"/>
    </source>
</evidence>
<dbReference type="GO" id="GO:0003700">
    <property type="term" value="F:DNA-binding transcription factor activity"/>
    <property type="evidence" value="ECO:0007669"/>
    <property type="project" value="InterPro"/>
</dbReference>
<protein>
    <submittedName>
        <fullName evidence="5">Uncharacterized HTH-type transcriptional regulator ydfH</fullName>
    </submittedName>
</protein>
<evidence type="ECO:0000256" key="3">
    <source>
        <dbReference type="ARBA" id="ARBA00023163"/>
    </source>
</evidence>
<dbReference type="SMART" id="SM00345">
    <property type="entry name" value="HTH_GNTR"/>
    <property type="match status" value="1"/>
</dbReference>
<dbReference type="Pfam" id="PF00392">
    <property type="entry name" value="GntR"/>
    <property type="match status" value="1"/>
</dbReference>
<feature type="compositionally biased region" description="Low complexity" evidence="4">
    <location>
        <begin position="1"/>
        <end position="12"/>
    </location>
</feature>
<reference evidence="5 6" key="1">
    <citation type="submission" date="2017-06" db="EMBL/GenBank/DDBJ databases">
        <authorList>
            <consortium name="Pathogen Informatics"/>
        </authorList>
    </citation>
    <scope>NUCLEOTIDE SEQUENCE [LARGE SCALE GENOMIC DNA]</scope>
    <source>
        <strain evidence="5 6">NCTC13161</strain>
    </source>
</reference>
<dbReference type="Pfam" id="PF07729">
    <property type="entry name" value="FCD"/>
    <property type="match status" value="1"/>
</dbReference>
<dbReference type="InterPro" id="IPR036390">
    <property type="entry name" value="WH_DNA-bd_sf"/>
</dbReference>
<dbReference type="InterPro" id="IPR000524">
    <property type="entry name" value="Tscrpt_reg_HTH_GntR"/>
</dbReference>
<dbReference type="GeneID" id="88095448"/>
<dbReference type="InterPro" id="IPR036388">
    <property type="entry name" value="WH-like_DNA-bd_sf"/>
</dbReference>
<organism evidence="5 6">
    <name type="scientific">Pandoraea sputorum</name>
    <dbReference type="NCBI Taxonomy" id="93222"/>
    <lineage>
        <taxon>Bacteria</taxon>
        <taxon>Pseudomonadati</taxon>
        <taxon>Pseudomonadota</taxon>
        <taxon>Betaproteobacteria</taxon>
        <taxon>Burkholderiales</taxon>
        <taxon>Burkholderiaceae</taxon>
        <taxon>Pandoraea</taxon>
    </lineage>
</organism>
<dbReference type="PANTHER" id="PTHR43537">
    <property type="entry name" value="TRANSCRIPTIONAL REGULATOR, GNTR FAMILY"/>
    <property type="match status" value="1"/>
</dbReference>
<dbReference type="AlphaFoldDB" id="A0A239SK04"/>
<dbReference type="PANTHER" id="PTHR43537:SF45">
    <property type="entry name" value="GNTR FAMILY REGULATORY PROTEIN"/>
    <property type="match status" value="1"/>
</dbReference>
<name>A0A239SK04_9BURK</name>
<dbReference type="EMBL" id="LT906435">
    <property type="protein sequence ID" value="SNU85750.1"/>
    <property type="molecule type" value="Genomic_DNA"/>
</dbReference>
<dbReference type="Gene3D" id="1.10.10.10">
    <property type="entry name" value="Winged helix-like DNA-binding domain superfamily/Winged helix DNA-binding domain"/>
    <property type="match status" value="1"/>
</dbReference>
<dbReference type="PROSITE" id="PS50949">
    <property type="entry name" value="HTH_GNTR"/>
    <property type="match status" value="1"/>
</dbReference>
<dbReference type="STRING" id="93222.NA29_18265"/>
<proteinExistence type="predicted"/>
<dbReference type="InterPro" id="IPR008920">
    <property type="entry name" value="TF_FadR/GntR_C"/>
</dbReference>
<evidence type="ECO:0000313" key="6">
    <source>
        <dbReference type="Proteomes" id="UP000215126"/>
    </source>
</evidence>
<dbReference type="GO" id="GO:0003677">
    <property type="term" value="F:DNA binding"/>
    <property type="evidence" value="ECO:0007669"/>
    <property type="project" value="UniProtKB-KW"/>
</dbReference>
<dbReference type="SMART" id="SM00895">
    <property type="entry name" value="FCD"/>
    <property type="match status" value="1"/>
</dbReference>
<keyword evidence="1" id="KW-0805">Transcription regulation</keyword>
<keyword evidence="6" id="KW-1185">Reference proteome</keyword>
<evidence type="ECO:0000256" key="4">
    <source>
        <dbReference type="SAM" id="MobiDB-lite"/>
    </source>
</evidence>
<keyword evidence="2" id="KW-0238">DNA-binding</keyword>
<sequence length="269" mass="28466">MSQPAPSSASSATEAVDVDGNACNASPTTDAMPSPMAPLAPLAPLASTPVLIDQVYSRLRDAIADLTLPPGERIRQAELADSLGVSRQPVSHALQLLKRDGLVCDSGRQGLEVAPIDADHLRQLYQVRTALDSLAARLAALRRAAGTLPDDAMRRLENAVAAGMAMTKGTPVARQVRIEVSFHTALHDASGNPLIAQTVAPQWPHIMRAMAATLGAMPMQEVVWHEHGEIVARIAAGDANGAETAAREHTEADGGNARREWLIRLAQSN</sequence>
<evidence type="ECO:0000313" key="5">
    <source>
        <dbReference type="EMBL" id="SNU85750.1"/>
    </source>
</evidence>
<dbReference type="RefSeq" id="WP_224787025.1">
    <property type="nucleotide sequence ID" value="NZ_CABPRX010000021.1"/>
</dbReference>
<accession>A0A239SK04</accession>
<dbReference type="CDD" id="cd07377">
    <property type="entry name" value="WHTH_GntR"/>
    <property type="match status" value="1"/>
</dbReference>
<keyword evidence="3" id="KW-0804">Transcription</keyword>
<feature type="region of interest" description="Disordered" evidence="4">
    <location>
        <begin position="1"/>
        <end position="32"/>
    </location>
</feature>
<dbReference type="SUPFAM" id="SSF46785">
    <property type="entry name" value="Winged helix' DNA-binding domain"/>
    <property type="match status" value="1"/>
</dbReference>
<dbReference type="SUPFAM" id="SSF48008">
    <property type="entry name" value="GntR ligand-binding domain-like"/>
    <property type="match status" value="1"/>
</dbReference>
<gene>
    <name evidence="5" type="primary">ydfH_7</name>
    <name evidence="5" type="ORF">SAMEA4530655_02818</name>
</gene>
<dbReference type="InterPro" id="IPR011711">
    <property type="entry name" value="GntR_C"/>
</dbReference>
<dbReference type="Gene3D" id="1.20.120.530">
    <property type="entry name" value="GntR ligand-binding domain-like"/>
    <property type="match status" value="1"/>
</dbReference>
<dbReference type="Proteomes" id="UP000215126">
    <property type="component" value="Chromosome 1"/>
</dbReference>
<evidence type="ECO:0000256" key="2">
    <source>
        <dbReference type="ARBA" id="ARBA00023125"/>
    </source>
</evidence>